<proteinExistence type="predicted"/>
<sequence length="250" mass="28990">MSPEIASNSPDKSNSILDEFEYVVQVEKCHRLCFGSMESNRFTSQQRMQTREVFPDVAPGCYTIEKNSSAFHDNINKKRSKLGMAPICYTAPRFKHWLSFSIPSPGRYNTCKFSTKFKQNAAPFSSTSKIRNNKYNNNPGPGTYNATKRIKCRRSKFMDNFGVPAAVNSVEIICVKKPQDSCEKCRKICEADYWHVDYNEYLCQHCRNDEFVLHELYEDEKLKQFTKIRNCSFMHDHQNTDAAIRLLPSK</sequence>
<organism evidence="1 2">
    <name type="scientific">Phyllotreta striolata</name>
    <name type="common">Striped flea beetle</name>
    <name type="synonym">Crioceris striolata</name>
    <dbReference type="NCBI Taxonomy" id="444603"/>
    <lineage>
        <taxon>Eukaryota</taxon>
        <taxon>Metazoa</taxon>
        <taxon>Ecdysozoa</taxon>
        <taxon>Arthropoda</taxon>
        <taxon>Hexapoda</taxon>
        <taxon>Insecta</taxon>
        <taxon>Pterygota</taxon>
        <taxon>Neoptera</taxon>
        <taxon>Endopterygota</taxon>
        <taxon>Coleoptera</taxon>
        <taxon>Polyphaga</taxon>
        <taxon>Cucujiformia</taxon>
        <taxon>Chrysomeloidea</taxon>
        <taxon>Chrysomelidae</taxon>
        <taxon>Galerucinae</taxon>
        <taxon>Alticini</taxon>
        <taxon>Phyllotreta</taxon>
    </lineage>
</organism>
<gene>
    <name evidence="1" type="ORF">PHYEVI_LOCUS8130</name>
</gene>
<dbReference type="AlphaFoldDB" id="A0A9N9XQB5"/>
<dbReference type="GO" id="GO:0031344">
    <property type="term" value="P:regulation of cell projection organization"/>
    <property type="evidence" value="ECO:0007669"/>
    <property type="project" value="TreeGrafter"/>
</dbReference>
<dbReference type="EMBL" id="OU900098">
    <property type="protein sequence ID" value="CAG9861804.1"/>
    <property type="molecule type" value="Genomic_DNA"/>
</dbReference>
<feature type="non-terminal residue" evidence="1">
    <location>
        <position position="250"/>
    </location>
</feature>
<dbReference type="Pfam" id="PF07004">
    <property type="entry name" value="SHIPPO-rpt"/>
    <property type="match status" value="1"/>
</dbReference>
<protein>
    <submittedName>
        <fullName evidence="1">Uncharacterized protein</fullName>
    </submittedName>
</protein>
<dbReference type="GO" id="GO:0008092">
    <property type="term" value="F:cytoskeletal protein binding"/>
    <property type="evidence" value="ECO:0007669"/>
    <property type="project" value="TreeGrafter"/>
</dbReference>
<dbReference type="OrthoDB" id="8189408at2759"/>
<dbReference type="PANTHER" id="PTHR31508:SF2">
    <property type="entry name" value="PROTEIN PITCHFORK"/>
    <property type="match status" value="1"/>
</dbReference>
<accession>A0A9N9XQB5</accession>
<evidence type="ECO:0000313" key="2">
    <source>
        <dbReference type="Proteomes" id="UP001153712"/>
    </source>
</evidence>
<dbReference type="InterPro" id="IPR010736">
    <property type="entry name" value="SHIPPO-rpt"/>
</dbReference>
<reference evidence="1" key="1">
    <citation type="submission" date="2022-01" db="EMBL/GenBank/DDBJ databases">
        <authorList>
            <person name="King R."/>
        </authorList>
    </citation>
    <scope>NUCLEOTIDE SEQUENCE</scope>
</reference>
<dbReference type="PANTHER" id="PTHR31508">
    <property type="entry name" value="PROTEIN PITCHFORK"/>
    <property type="match status" value="1"/>
</dbReference>
<keyword evidence="2" id="KW-1185">Reference proteome</keyword>
<evidence type="ECO:0000313" key="1">
    <source>
        <dbReference type="EMBL" id="CAG9861804.1"/>
    </source>
</evidence>
<dbReference type="Proteomes" id="UP001153712">
    <property type="component" value="Chromosome 5"/>
</dbReference>
<name>A0A9N9XQB5_PHYSR</name>
<dbReference type="InterPro" id="IPR033602">
    <property type="entry name" value="CIMAP3"/>
</dbReference>